<dbReference type="InterPro" id="IPR037523">
    <property type="entry name" value="VOC_core"/>
</dbReference>
<evidence type="ECO:0000259" key="2">
    <source>
        <dbReference type="PROSITE" id="PS51819"/>
    </source>
</evidence>
<organism evidence="3 4">
    <name type="scientific">Sinorhizobium chiapasense</name>
    <dbReference type="NCBI Taxonomy" id="501572"/>
    <lineage>
        <taxon>Bacteria</taxon>
        <taxon>Pseudomonadati</taxon>
        <taxon>Pseudomonadota</taxon>
        <taxon>Alphaproteobacteria</taxon>
        <taxon>Hyphomicrobiales</taxon>
        <taxon>Rhizobiaceae</taxon>
        <taxon>Sinorhizobium/Ensifer group</taxon>
        <taxon>Sinorhizobium</taxon>
    </lineage>
</organism>
<evidence type="ECO:0000313" key="4">
    <source>
        <dbReference type="Proteomes" id="UP001432360"/>
    </source>
</evidence>
<keyword evidence="4" id="KW-1185">Reference proteome</keyword>
<dbReference type="PANTHER" id="PTHR36113:SF6">
    <property type="entry name" value="FOSFOMYCIN RESISTANCE PROTEIN FOSX"/>
    <property type="match status" value="1"/>
</dbReference>
<dbReference type="Pfam" id="PF00903">
    <property type="entry name" value="Glyoxalase"/>
    <property type="match status" value="1"/>
</dbReference>
<dbReference type="EMBL" id="CP133148">
    <property type="protein sequence ID" value="WVT02201.1"/>
    <property type="molecule type" value="Genomic_DNA"/>
</dbReference>
<dbReference type="Gene3D" id="3.10.180.10">
    <property type="entry name" value="2,3-Dihydroxybiphenyl 1,2-Dioxygenase, domain 1"/>
    <property type="match status" value="1"/>
</dbReference>
<evidence type="ECO:0000256" key="1">
    <source>
        <dbReference type="ARBA" id="ARBA00022723"/>
    </source>
</evidence>
<reference evidence="3" key="1">
    <citation type="submission" date="2023-08" db="EMBL/GenBank/DDBJ databases">
        <title>Complete genome sequence of Sinorhizobium chiapanecum ITTG S70 isolated from Acaciella angustissima nodules in Chiapas-Mexico.</title>
        <authorList>
            <person name="Rincon-Rosales R."/>
            <person name="Rogel M.A."/>
            <person name="Rincon-Medina C.I."/>
            <person name="Guerrero G."/>
            <person name="Manzano-Gomez L.A."/>
            <person name="Lopez-Lopez A."/>
            <person name="Rincon Molina F.A."/>
            <person name="Martinez-Romero E."/>
        </authorList>
    </citation>
    <scope>NUCLEOTIDE SEQUENCE</scope>
    <source>
        <strain evidence="3">ITTG S70</strain>
    </source>
</reference>
<dbReference type="SUPFAM" id="SSF54593">
    <property type="entry name" value="Glyoxalase/Bleomycin resistance protein/Dihydroxybiphenyl dioxygenase"/>
    <property type="match status" value="1"/>
</dbReference>
<evidence type="ECO:0000313" key="3">
    <source>
        <dbReference type="EMBL" id="WVT02201.1"/>
    </source>
</evidence>
<dbReference type="InterPro" id="IPR004360">
    <property type="entry name" value="Glyas_Fos-R_dOase_dom"/>
</dbReference>
<sequence length="130" mass="14908">MLHHVEIYVSNLDASHAFWASILAKIGYEESGHWDGGFTLINGEDAYLTFVQVAKKYESHPYHRCGVGLNHLAFKVKSRDVVDALRQYCIENNIRSLYDEKYPFANGGKEYYALFVEDPDRIKVEFVAAD</sequence>
<dbReference type="InterPro" id="IPR051332">
    <property type="entry name" value="Fosfomycin_Res_Enzymes"/>
</dbReference>
<accession>A0ABZ2B7A3</accession>
<dbReference type="InterPro" id="IPR029068">
    <property type="entry name" value="Glyas_Bleomycin-R_OHBP_Dase"/>
</dbReference>
<dbReference type="RefSeq" id="WP_331371486.1">
    <property type="nucleotide sequence ID" value="NZ_CP133148.1"/>
</dbReference>
<gene>
    <name evidence="3" type="ORF">RB548_11705</name>
</gene>
<dbReference type="Proteomes" id="UP001432360">
    <property type="component" value="Chromosome"/>
</dbReference>
<proteinExistence type="predicted"/>
<protein>
    <submittedName>
        <fullName evidence="3">VOC family protein</fullName>
    </submittedName>
</protein>
<feature type="domain" description="VOC" evidence="2">
    <location>
        <begin position="1"/>
        <end position="129"/>
    </location>
</feature>
<dbReference type="PROSITE" id="PS51819">
    <property type="entry name" value="VOC"/>
    <property type="match status" value="1"/>
</dbReference>
<dbReference type="PANTHER" id="PTHR36113">
    <property type="entry name" value="LYASE, PUTATIVE-RELATED-RELATED"/>
    <property type="match status" value="1"/>
</dbReference>
<name>A0ABZ2B7A3_9HYPH</name>
<keyword evidence="1" id="KW-0479">Metal-binding</keyword>